<evidence type="ECO:0000313" key="9">
    <source>
        <dbReference type="Proteomes" id="UP000290253"/>
    </source>
</evidence>
<dbReference type="Pfam" id="PF06271">
    <property type="entry name" value="RDD"/>
    <property type="match status" value="1"/>
</dbReference>
<dbReference type="RefSeq" id="WP_129207721.1">
    <property type="nucleotide sequence ID" value="NZ_BMGU01000001.1"/>
</dbReference>
<dbReference type="GO" id="GO:0005886">
    <property type="term" value="C:plasma membrane"/>
    <property type="evidence" value="ECO:0007669"/>
    <property type="project" value="UniProtKB-SubCell"/>
</dbReference>
<evidence type="ECO:0000256" key="3">
    <source>
        <dbReference type="ARBA" id="ARBA00022692"/>
    </source>
</evidence>
<dbReference type="Proteomes" id="UP000290253">
    <property type="component" value="Unassembled WGS sequence"/>
</dbReference>
<comment type="subcellular location">
    <subcellularLocation>
        <location evidence="1">Cell membrane</location>
        <topology evidence="1">Multi-pass membrane protein</topology>
    </subcellularLocation>
</comment>
<comment type="caution">
    <text evidence="8">The sequence shown here is derived from an EMBL/GenBank/DDBJ whole genome shotgun (WGS) entry which is preliminary data.</text>
</comment>
<protein>
    <recommendedName>
        <fullName evidence="7">RDD domain-containing protein</fullName>
    </recommendedName>
</protein>
<evidence type="ECO:0000256" key="1">
    <source>
        <dbReference type="ARBA" id="ARBA00004651"/>
    </source>
</evidence>
<dbReference type="PANTHER" id="PTHR36115">
    <property type="entry name" value="PROLINE-RICH ANTIGEN HOMOLOG-RELATED"/>
    <property type="match status" value="1"/>
</dbReference>
<keyword evidence="5 6" id="KW-0472">Membrane</keyword>
<name>A0A4V1NW25_9BACT</name>
<feature type="domain" description="RDD" evidence="7">
    <location>
        <begin position="28"/>
        <end position="153"/>
    </location>
</feature>
<dbReference type="OrthoDB" id="8612316at2"/>
<sequence length="169" mass="19451">MNANEQRGRRFYAHESSRVHALQGAPLAHFWQRALGFWLDLLIALLLWAPLEYGWKRFVLHEPHIDLNWDFHEKGNVAVMLLYWGLSNYFGNGRTPGKWVARTRAVSLTGERLGLWQSIERGLGYGAAVLEGGLGFAQYFWDKNRMCAQDRLAETIVVDTRKSSQTEDD</sequence>
<dbReference type="PANTHER" id="PTHR36115:SF6">
    <property type="entry name" value="PROLINE-RICH ANTIGEN HOMOLOG"/>
    <property type="match status" value="1"/>
</dbReference>
<evidence type="ECO:0000313" key="8">
    <source>
        <dbReference type="EMBL" id="RXS97942.1"/>
    </source>
</evidence>
<dbReference type="AlphaFoldDB" id="A0A4V1NW25"/>
<evidence type="ECO:0000256" key="6">
    <source>
        <dbReference type="SAM" id="Phobius"/>
    </source>
</evidence>
<evidence type="ECO:0000259" key="7">
    <source>
        <dbReference type="Pfam" id="PF06271"/>
    </source>
</evidence>
<keyword evidence="4 6" id="KW-1133">Transmembrane helix</keyword>
<reference evidence="8 9" key="1">
    <citation type="journal article" date="2016" name="Int. J. Syst. Evol. Microbiol.">
        <title>Acidipila dinghuensis sp. nov., an acidobacterium isolated from forest soil.</title>
        <authorList>
            <person name="Jiang Y.W."/>
            <person name="Wang J."/>
            <person name="Chen M.H."/>
            <person name="Lv Y.Y."/>
            <person name="Qiu L.H."/>
        </authorList>
    </citation>
    <scope>NUCLEOTIDE SEQUENCE [LARGE SCALE GENOMIC DNA]</scope>
    <source>
        <strain evidence="8 9">DHOF10</strain>
    </source>
</reference>
<accession>A0A4V1NW25</accession>
<proteinExistence type="predicted"/>
<keyword evidence="2" id="KW-1003">Cell membrane</keyword>
<evidence type="ECO:0000256" key="5">
    <source>
        <dbReference type="ARBA" id="ARBA00023136"/>
    </source>
</evidence>
<gene>
    <name evidence="8" type="ORF">ESZ00_08830</name>
</gene>
<evidence type="ECO:0000256" key="2">
    <source>
        <dbReference type="ARBA" id="ARBA00022475"/>
    </source>
</evidence>
<dbReference type="EMBL" id="SDMK01000001">
    <property type="protein sequence ID" value="RXS97942.1"/>
    <property type="molecule type" value="Genomic_DNA"/>
</dbReference>
<keyword evidence="9" id="KW-1185">Reference proteome</keyword>
<dbReference type="InterPro" id="IPR010432">
    <property type="entry name" value="RDD"/>
</dbReference>
<organism evidence="8 9">
    <name type="scientific">Silvibacterium dinghuense</name>
    <dbReference type="NCBI Taxonomy" id="1560006"/>
    <lineage>
        <taxon>Bacteria</taxon>
        <taxon>Pseudomonadati</taxon>
        <taxon>Acidobacteriota</taxon>
        <taxon>Terriglobia</taxon>
        <taxon>Terriglobales</taxon>
        <taxon>Acidobacteriaceae</taxon>
        <taxon>Silvibacterium</taxon>
    </lineage>
</organism>
<keyword evidence="3 6" id="KW-0812">Transmembrane</keyword>
<feature type="transmembrane region" description="Helical" evidence="6">
    <location>
        <begin position="30"/>
        <end position="51"/>
    </location>
</feature>
<evidence type="ECO:0000256" key="4">
    <source>
        <dbReference type="ARBA" id="ARBA00022989"/>
    </source>
</evidence>
<dbReference type="InterPro" id="IPR051791">
    <property type="entry name" value="Pra-immunoreactive"/>
</dbReference>